<evidence type="ECO:0000313" key="3">
    <source>
        <dbReference type="Proteomes" id="UP000521943"/>
    </source>
</evidence>
<sequence>MDYPNPWLVPASEFPAVFARLHRLLHSLPNQLPERSPSSSKYGSFLDHSLDRDIFEKTEDEVATVSEQLKRVFGWDTRSSGDGIVLIEERGEGICAIEGFLRHWHEKYPEDNVLKKWIIDILRGAEKVYRDHGQEIPTDVSGGASQSDSVSNKRPRSETLDAHFAEASGLRRKKSAVFEEVTVLTKNKGGRPPDPLTRRAATEYFVDPGDGSDHKKRWKCIACEHSESGHIQTGRVKKHAASCSKLQKNYPALYAEINGTMVKSSLGAKVTVEPQASSSSNQSYHLTVPEITTTGPPSPSQPLRKAFSQSQLDAAAFKSAGGKKKEKEQQERQDKINHAILMLLCVHGLPPGLVDSGFWKYLVSLLDIKGTYRFPSSTDFVTKYIPQEAAFVKQQTIERLQRERNLTMTFDGTTIRKPTSLYTVHATTAKRETYFLSGHHDGPKSTSHNAIWVTEKLAKDITEVGVSHWGAVCSDNTSVTRLARQNTHERWNTIEDLRDSVHLIQNTIEEITKLPEHKGFASTMKAIVKFFKKSTNSTLTLLEEAERLKAAAGLGDGETANYTTLKSVGKTRFGTYYMCADALKPHLTTIQALYKNGKLTFKSKRLQEVFSKESSAKFVEFEQQLNGYMYVVEPFVRALWSLEAASANASDVIVFWVSIAGVLDARFENPRSPVELPLANKITNLYNKRYKEMFLNDIYFVALMLDPRFDRNDILTPDDAIPLTLTLRIPQTSAESARLASSGLPGQNRTGSMPFRSAYSKVRDYLRDSLRAMCEFAERYPTEGEPLLVEIGSAEAIERLKAQLPAFWLGSGIWLANRSLKTDSAYDWWIAVGRMPDADVLSLLATKIFGTLTNSMPDERTNSAITWLNSAIRGTQLPDTVINNLHIRQWYLTHAVPPEVRRLMTSRQKAASGPPVSRPAVAFKKLRPDLLRKVQGLDVSDSDKSSSNSSSTPEGIMVSDTFHLREEEEESSDEEGSQPQPSATPPAPVELSTDSDDAGERVNFKVHKEIKLDSKALTDMISDEGAHSNAPSSASQLPKATKKTGTAVWDWVDD</sequence>
<evidence type="ECO:0000313" key="2">
    <source>
        <dbReference type="EMBL" id="KAF6757710.1"/>
    </source>
</evidence>
<feature type="compositionally biased region" description="Polar residues" evidence="1">
    <location>
        <begin position="143"/>
        <end position="152"/>
    </location>
</feature>
<organism evidence="2 3">
    <name type="scientific">Ephemerocybe angulata</name>
    <dbReference type="NCBI Taxonomy" id="980116"/>
    <lineage>
        <taxon>Eukaryota</taxon>
        <taxon>Fungi</taxon>
        <taxon>Dikarya</taxon>
        <taxon>Basidiomycota</taxon>
        <taxon>Agaricomycotina</taxon>
        <taxon>Agaricomycetes</taxon>
        <taxon>Agaricomycetidae</taxon>
        <taxon>Agaricales</taxon>
        <taxon>Agaricineae</taxon>
        <taxon>Psathyrellaceae</taxon>
        <taxon>Ephemerocybe</taxon>
    </lineage>
</organism>
<gene>
    <name evidence="2" type="ORF">DFP72DRAFT_1168052</name>
</gene>
<feature type="region of interest" description="Disordered" evidence="1">
    <location>
        <begin position="1022"/>
        <end position="1054"/>
    </location>
</feature>
<accession>A0A8H6I2H1</accession>
<feature type="region of interest" description="Disordered" evidence="1">
    <location>
        <begin position="134"/>
        <end position="160"/>
    </location>
</feature>
<name>A0A8H6I2H1_9AGAR</name>
<feature type="compositionally biased region" description="Acidic residues" evidence="1">
    <location>
        <begin position="967"/>
        <end position="976"/>
    </location>
</feature>
<dbReference type="SUPFAM" id="SSF53098">
    <property type="entry name" value="Ribonuclease H-like"/>
    <property type="match status" value="1"/>
</dbReference>
<keyword evidence="3" id="KW-1185">Reference proteome</keyword>
<protein>
    <submittedName>
        <fullName evidence="2">Ribonuclease H-like domain-containing protein</fullName>
    </submittedName>
</protein>
<dbReference type="AlphaFoldDB" id="A0A8H6I2H1"/>
<dbReference type="Proteomes" id="UP000521943">
    <property type="component" value="Unassembled WGS sequence"/>
</dbReference>
<feature type="region of interest" description="Disordered" evidence="1">
    <location>
        <begin position="273"/>
        <end position="305"/>
    </location>
</feature>
<dbReference type="OrthoDB" id="4951847at2759"/>
<dbReference type="EMBL" id="JACGCI010000021">
    <property type="protein sequence ID" value="KAF6757710.1"/>
    <property type="molecule type" value="Genomic_DNA"/>
</dbReference>
<reference evidence="2 3" key="1">
    <citation type="submission" date="2020-07" db="EMBL/GenBank/DDBJ databases">
        <title>Comparative genomics of pyrophilous fungi reveals a link between fire events and developmental genes.</title>
        <authorList>
            <consortium name="DOE Joint Genome Institute"/>
            <person name="Steindorff A.S."/>
            <person name="Carver A."/>
            <person name="Calhoun S."/>
            <person name="Stillman K."/>
            <person name="Liu H."/>
            <person name="Lipzen A."/>
            <person name="Pangilinan J."/>
            <person name="Labutti K."/>
            <person name="Bruns T.D."/>
            <person name="Grigoriev I.V."/>
        </authorList>
    </citation>
    <scope>NUCLEOTIDE SEQUENCE [LARGE SCALE GENOMIC DNA]</scope>
    <source>
        <strain evidence="2 3">CBS 144469</strain>
    </source>
</reference>
<evidence type="ECO:0000256" key="1">
    <source>
        <dbReference type="SAM" id="MobiDB-lite"/>
    </source>
</evidence>
<dbReference type="InterPro" id="IPR012337">
    <property type="entry name" value="RNaseH-like_sf"/>
</dbReference>
<feature type="compositionally biased region" description="Polar residues" evidence="1">
    <location>
        <begin position="1029"/>
        <end position="1038"/>
    </location>
</feature>
<feature type="compositionally biased region" description="Basic and acidic residues" evidence="1">
    <location>
        <begin position="998"/>
        <end position="1009"/>
    </location>
</feature>
<proteinExistence type="predicted"/>
<feature type="compositionally biased region" description="Polar residues" evidence="1">
    <location>
        <begin position="274"/>
        <end position="295"/>
    </location>
</feature>
<comment type="caution">
    <text evidence="2">The sequence shown here is derived from an EMBL/GenBank/DDBJ whole genome shotgun (WGS) entry which is preliminary data.</text>
</comment>
<feature type="region of interest" description="Disordered" evidence="1">
    <location>
        <begin position="934"/>
        <end position="1009"/>
    </location>
</feature>